<keyword evidence="4" id="KW-1185">Reference proteome</keyword>
<dbReference type="PANTHER" id="PTHR37981:SF1">
    <property type="entry name" value="SGNH HYDROLASE-TYPE ESTERASE DOMAIN-CONTAINING PROTEIN"/>
    <property type="match status" value="1"/>
</dbReference>
<protein>
    <submittedName>
        <fullName evidence="3">Lysophospholipase L1-like esterase</fullName>
    </submittedName>
</protein>
<dbReference type="SUPFAM" id="SSF52266">
    <property type="entry name" value="SGNH hydrolase"/>
    <property type="match status" value="1"/>
</dbReference>
<dbReference type="InterPro" id="IPR037460">
    <property type="entry name" value="SEST-like"/>
</dbReference>
<dbReference type="PANTHER" id="PTHR37981">
    <property type="entry name" value="LIPASE 2"/>
    <property type="match status" value="1"/>
</dbReference>
<dbReference type="Proteomes" id="UP001235966">
    <property type="component" value="Unassembled WGS sequence"/>
</dbReference>
<accession>A0ABT9NAV1</accession>
<organism evidence="3 4">
    <name type="scientific">Arcanobacterium wilhelmae</name>
    <dbReference type="NCBI Taxonomy" id="1803177"/>
    <lineage>
        <taxon>Bacteria</taxon>
        <taxon>Bacillati</taxon>
        <taxon>Actinomycetota</taxon>
        <taxon>Actinomycetes</taxon>
        <taxon>Actinomycetales</taxon>
        <taxon>Actinomycetaceae</taxon>
        <taxon>Arcanobacterium</taxon>
    </lineage>
</organism>
<evidence type="ECO:0000259" key="2">
    <source>
        <dbReference type="Pfam" id="PF13472"/>
    </source>
</evidence>
<dbReference type="InterPro" id="IPR036514">
    <property type="entry name" value="SGNH_hydro_sf"/>
</dbReference>
<dbReference type="EMBL" id="JAUSQW010000001">
    <property type="protein sequence ID" value="MDP9800807.1"/>
    <property type="molecule type" value="Genomic_DNA"/>
</dbReference>
<dbReference type="Pfam" id="PF13472">
    <property type="entry name" value="Lipase_GDSL_2"/>
    <property type="match status" value="1"/>
</dbReference>
<name>A0ABT9NAV1_9ACTO</name>
<comment type="caution">
    <text evidence="3">The sequence shown here is derived from an EMBL/GenBank/DDBJ whole genome shotgun (WGS) entry which is preliminary data.</text>
</comment>
<evidence type="ECO:0000256" key="1">
    <source>
        <dbReference type="SAM" id="SignalP"/>
    </source>
</evidence>
<dbReference type="CDD" id="cd01823">
    <property type="entry name" value="SEST_like"/>
    <property type="match status" value="1"/>
</dbReference>
<evidence type="ECO:0000313" key="3">
    <source>
        <dbReference type="EMBL" id="MDP9800807.1"/>
    </source>
</evidence>
<keyword evidence="1" id="KW-0732">Signal</keyword>
<dbReference type="Gene3D" id="3.40.50.1110">
    <property type="entry name" value="SGNH hydrolase"/>
    <property type="match status" value="1"/>
</dbReference>
<feature type="domain" description="SGNH hydrolase-type esterase" evidence="2">
    <location>
        <begin position="76"/>
        <end position="335"/>
    </location>
</feature>
<reference evidence="3 4" key="1">
    <citation type="submission" date="2023-07" db="EMBL/GenBank/DDBJ databases">
        <title>Sequencing the genomes of 1000 actinobacteria strains.</title>
        <authorList>
            <person name="Klenk H.-P."/>
        </authorList>
    </citation>
    <scope>NUCLEOTIDE SEQUENCE [LARGE SCALE GENOMIC DNA]</scope>
    <source>
        <strain evidence="3 4">DSM 102162</strain>
    </source>
</reference>
<dbReference type="InterPro" id="IPR013830">
    <property type="entry name" value="SGNH_hydro"/>
</dbReference>
<sequence>MTRRTMIRKVASAVLAAGFLATGLTAVGATAANAAPRDKGNYFTAQELAKFTPRTWRELSKEQRDMYLHTHMNLTLLGDSYTAGNGAGEYYQASAYRSGRNWGHEFARILKNEINVDTVITNLAHSGDTTKEVLEYQVPNIPTDTDLVMMTIGGNDTNFKKIVMNCFVPGIQSATGCSSQISDAQSKISEVRANTTKIFEKVADRLKGRKAQLVLVSYPQLSTDVQYNLGSYNAAWHVRNLGNLANKAQAEEVAKWAKNHPKSNLTVKYVDDTAKVFAGHEPNPEFDADNPNRWINEFSEMNGRRFSAGEVNKAYIDSDFTLDLNEWYHPNREGHFQIAKNIAKHFAHWSKAAKAGKLKDYQVPSKRVLGNPDEYSVYLKQAADNSVKAMEAVDAVRGERTNWDALKAAYNRLEY</sequence>
<dbReference type="RefSeq" id="WP_307014424.1">
    <property type="nucleotide sequence ID" value="NZ_JAUSQW010000001.1"/>
</dbReference>
<feature type="signal peptide" evidence="1">
    <location>
        <begin position="1"/>
        <end position="34"/>
    </location>
</feature>
<evidence type="ECO:0000313" key="4">
    <source>
        <dbReference type="Proteomes" id="UP001235966"/>
    </source>
</evidence>
<gene>
    <name evidence="3" type="ORF">J2S49_000883</name>
</gene>
<proteinExistence type="predicted"/>
<feature type="chain" id="PRO_5045055521" evidence="1">
    <location>
        <begin position="35"/>
        <end position="415"/>
    </location>
</feature>